<evidence type="ECO:0000313" key="2">
    <source>
        <dbReference type="Proteomes" id="UP000805649"/>
    </source>
</evidence>
<keyword evidence="2" id="KW-1185">Reference proteome</keyword>
<protein>
    <submittedName>
        <fullName evidence="1">Uncharacterized protein</fullName>
    </submittedName>
</protein>
<evidence type="ECO:0000313" key="1">
    <source>
        <dbReference type="EMBL" id="KAL0934870.1"/>
    </source>
</evidence>
<reference evidence="1 2" key="1">
    <citation type="journal article" date="2020" name="Phytopathology">
        <title>Genome Sequence Resources of Colletotrichum truncatum, C. plurivorum, C. musicola, and C. sojae: Four Species Pathogenic to Soybean (Glycine max).</title>
        <authorList>
            <person name="Rogerio F."/>
            <person name="Boufleur T.R."/>
            <person name="Ciampi-Guillardi M."/>
            <person name="Sukno S.A."/>
            <person name="Thon M.R."/>
            <person name="Massola Junior N.S."/>
            <person name="Baroncelli R."/>
        </authorList>
    </citation>
    <scope>NUCLEOTIDE SEQUENCE [LARGE SCALE GENOMIC DNA]</scope>
    <source>
        <strain evidence="1 2">CMES1059</strain>
    </source>
</reference>
<proteinExistence type="predicted"/>
<sequence length="549" mass="61619">MSPYIVPSSLTVSNVMEIPRTPVNRYSTPTMKHVEGIGMISNNLCKRINRFFEGVIFLQSLIEACRTNNQIKAPAENYDADESPYKIFKCFVNKMAQVCDNVPFGKTVTSLAIIKHVGGELRYTFASNQRTVEDSECAKKVIQKLLSDVGLAQPSEIQDDGESPLFHRILQDILEFHAERIKAYGKRLMIRLGTCIEDCDRTNSPEPVDQSELLVRAANSLRKSTARELIIEKARVGKMDQSEHWSEFQHDIGRLASYLAVVRTIIIARKRIPQLFENFDITFLESSISIPNPMNSIEPRMSLSRKRQLRSAHSIIGRMIGDPAERAKHQKYAESIQHCDLDKLIMDRAGSETFRPIVHCEVLLLDSLCKEFDNEIRPIPFFDDIRYIGCSKPTCRLCEYYFGAHKSGIQVRPGHKNLYPNWIVPDVAMENSPKAYEKNGMIDKVLEKVRQSALLALREKVSDGSRFDSNTYSCLPTQPSLADGADIGNNLASILEDLSITPTQTPTSSPKGPEADDDAWSVVADGDSDGEREDDGGGLLLFTGRNIQA</sequence>
<comment type="caution">
    <text evidence="1">The sequence shown here is derived from an EMBL/GenBank/DDBJ whole genome shotgun (WGS) entry which is preliminary data.</text>
</comment>
<dbReference type="EMBL" id="VUJX02000006">
    <property type="protein sequence ID" value="KAL0934870.1"/>
    <property type="molecule type" value="Genomic_DNA"/>
</dbReference>
<organism evidence="1 2">
    <name type="scientific">Colletotrichum truncatum</name>
    <name type="common">Anthracnose fungus</name>
    <name type="synonym">Colletotrichum capsici</name>
    <dbReference type="NCBI Taxonomy" id="5467"/>
    <lineage>
        <taxon>Eukaryota</taxon>
        <taxon>Fungi</taxon>
        <taxon>Dikarya</taxon>
        <taxon>Ascomycota</taxon>
        <taxon>Pezizomycotina</taxon>
        <taxon>Sordariomycetes</taxon>
        <taxon>Hypocreomycetidae</taxon>
        <taxon>Glomerellales</taxon>
        <taxon>Glomerellaceae</taxon>
        <taxon>Colletotrichum</taxon>
        <taxon>Colletotrichum truncatum species complex</taxon>
    </lineage>
</organism>
<dbReference type="Proteomes" id="UP000805649">
    <property type="component" value="Unassembled WGS sequence"/>
</dbReference>
<name>A0ACC3YSG4_COLTU</name>
<accession>A0ACC3YSG4</accession>
<gene>
    <name evidence="1" type="ORF">CTRU02_209461</name>
</gene>